<accession>A0A3B0ZQU6</accession>
<dbReference type="Pfam" id="PF09983">
    <property type="entry name" value="JetD_C"/>
    <property type="match status" value="1"/>
</dbReference>
<evidence type="ECO:0000259" key="1">
    <source>
        <dbReference type="Pfam" id="PF09983"/>
    </source>
</evidence>
<sequence>MPDYLDDNVVDKPPWLDEQQGIKNFLTSVLKKFESNNTLRFRITKKIIPELCDSAEISDTTWFLLNELCTDKYKIFEFKGTQSILDHSYLDRLLYFQANSEKTLRAWLKIPSQKSLLESWRSLVKQNKLKFTGETRNLTEKQIFVKGKNQNEILSGFILIRSYFNAGLTLRNLSACCFWGDSKFLDNKINLIKSLYPELKIIARPIVINIYLPKVIEGILFIENQDNYTQAVKSVKGISEKMNNLALIFSYGNKLSAERIRTQEGVSFHFHENSNLTMKNEFKKFWFVKSYNNWPVHFWGDLDDEGMRILYNLKQSFNTIEAWKKGYQPMLELLRNNNGHTAEQSGKLNQKEAIKTGCSYADDVLIPALKKCGQYVDQESIV</sequence>
<protein>
    <recommendedName>
        <fullName evidence="1">Wadjet protein JetD C-terminal domain-containing protein</fullName>
    </recommendedName>
</protein>
<reference evidence="2" key="1">
    <citation type="submission" date="2018-06" db="EMBL/GenBank/DDBJ databases">
        <authorList>
            <person name="Zhirakovskaya E."/>
        </authorList>
    </citation>
    <scope>NUCLEOTIDE SEQUENCE</scope>
</reference>
<dbReference type="EMBL" id="UOFS01000024">
    <property type="protein sequence ID" value="VAW95858.1"/>
    <property type="molecule type" value="Genomic_DNA"/>
</dbReference>
<feature type="domain" description="Wadjet protein JetD C-terminal" evidence="1">
    <location>
        <begin position="289"/>
        <end position="322"/>
    </location>
</feature>
<organism evidence="2">
    <name type="scientific">hydrothermal vent metagenome</name>
    <dbReference type="NCBI Taxonomy" id="652676"/>
    <lineage>
        <taxon>unclassified sequences</taxon>
        <taxon>metagenomes</taxon>
        <taxon>ecological metagenomes</taxon>
    </lineage>
</organism>
<dbReference type="AlphaFoldDB" id="A0A3B0ZQU6"/>
<evidence type="ECO:0000313" key="2">
    <source>
        <dbReference type="EMBL" id="VAW95858.1"/>
    </source>
</evidence>
<name>A0A3B0ZQU6_9ZZZZ</name>
<proteinExistence type="predicted"/>
<dbReference type="InterPro" id="IPR024534">
    <property type="entry name" value="JetD_C"/>
</dbReference>
<gene>
    <name evidence="2" type="ORF">MNBD_GAMMA22-1885</name>
</gene>